<protein>
    <submittedName>
        <fullName evidence="1">Uncharacterized protein</fullName>
    </submittedName>
</protein>
<reference evidence="1" key="1">
    <citation type="submission" date="2018-02" db="EMBL/GenBank/DDBJ databases">
        <title>Rhizophora mucronata_Transcriptome.</title>
        <authorList>
            <person name="Meera S.P."/>
            <person name="Sreeshan A."/>
            <person name="Augustine A."/>
        </authorList>
    </citation>
    <scope>NUCLEOTIDE SEQUENCE</scope>
    <source>
        <tissue evidence="1">Leaf</tissue>
    </source>
</reference>
<dbReference type="EMBL" id="GGEC01077002">
    <property type="protein sequence ID" value="MBX57486.1"/>
    <property type="molecule type" value="Transcribed_RNA"/>
</dbReference>
<name>A0A2P2PRX1_RHIMU</name>
<dbReference type="AlphaFoldDB" id="A0A2P2PRX1"/>
<accession>A0A2P2PRX1</accession>
<organism evidence="1">
    <name type="scientific">Rhizophora mucronata</name>
    <name type="common">Asiatic mangrove</name>
    <dbReference type="NCBI Taxonomy" id="61149"/>
    <lineage>
        <taxon>Eukaryota</taxon>
        <taxon>Viridiplantae</taxon>
        <taxon>Streptophyta</taxon>
        <taxon>Embryophyta</taxon>
        <taxon>Tracheophyta</taxon>
        <taxon>Spermatophyta</taxon>
        <taxon>Magnoliopsida</taxon>
        <taxon>eudicotyledons</taxon>
        <taxon>Gunneridae</taxon>
        <taxon>Pentapetalae</taxon>
        <taxon>rosids</taxon>
        <taxon>fabids</taxon>
        <taxon>Malpighiales</taxon>
        <taxon>Rhizophoraceae</taxon>
        <taxon>Rhizophora</taxon>
    </lineage>
</organism>
<sequence>MSITNLKSRIPTSHIQASTPFKSPLSASLLATMTFQ</sequence>
<evidence type="ECO:0000313" key="1">
    <source>
        <dbReference type="EMBL" id="MBX57486.1"/>
    </source>
</evidence>
<proteinExistence type="predicted"/>